<proteinExistence type="predicted"/>
<evidence type="ECO:0000313" key="1">
    <source>
        <dbReference type="Proteomes" id="UP000887565"/>
    </source>
</evidence>
<reference evidence="2" key="1">
    <citation type="submission" date="2022-11" db="UniProtKB">
        <authorList>
            <consortium name="WormBaseParasite"/>
        </authorList>
    </citation>
    <scope>IDENTIFICATION</scope>
</reference>
<organism evidence="1 2">
    <name type="scientific">Romanomermis culicivorax</name>
    <name type="common">Nematode worm</name>
    <dbReference type="NCBI Taxonomy" id="13658"/>
    <lineage>
        <taxon>Eukaryota</taxon>
        <taxon>Metazoa</taxon>
        <taxon>Ecdysozoa</taxon>
        <taxon>Nematoda</taxon>
        <taxon>Enoplea</taxon>
        <taxon>Dorylaimia</taxon>
        <taxon>Mermithida</taxon>
        <taxon>Mermithoidea</taxon>
        <taxon>Mermithidae</taxon>
        <taxon>Romanomermis</taxon>
    </lineage>
</organism>
<keyword evidence="1" id="KW-1185">Reference proteome</keyword>
<evidence type="ECO:0000313" key="2">
    <source>
        <dbReference type="WBParaSite" id="nRc.2.0.1.t12144-RA"/>
    </source>
</evidence>
<dbReference type="AlphaFoldDB" id="A0A915ID75"/>
<name>A0A915ID75_ROMCU</name>
<sequence length="84" mass="10028">MNNIDPKSKKQSNIYPSLIWIESTNFVNSTTQALKNLDETSKANKEFERDFTIDFSHCQKNLEILKYYLLSTLDIWKHFKKNRL</sequence>
<accession>A0A915ID75</accession>
<dbReference type="WBParaSite" id="nRc.2.0.1.t12144-RA">
    <property type="protein sequence ID" value="nRc.2.0.1.t12144-RA"/>
    <property type="gene ID" value="nRc.2.0.1.g12144"/>
</dbReference>
<protein>
    <submittedName>
        <fullName evidence="2">Uncharacterized protein</fullName>
    </submittedName>
</protein>
<dbReference type="Proteomes" id="UP000887565">
    <property type="component" value="Unplaced"/>
</dbReference>